<sequence>MIPYSNVFGKLPKRARSSDLPFRFSFPPLSLSTLFLHLTSSPSKWPPPLRAPIFPGWTRHSWPLKHNSKFDKKEWFILGLMVFKLCTDTNIVA</sequence>
<dbReference type="EMBL" id="SDMP01000015">
    <property type="protein sequence ID" value="RYR08841.1"/>
    <property type="molecule type" value="Genomic_DNA"/>
</dbReference>
<evidence type="ECO:0000313" key="2">
    <source>
        <dbReference type="Proteomes" id="UP000289738"/>
    </source>
</evidence>
<dbReference type="Proteomes" id="UP000289738">
    <property type="component" value="Chromosome B05"/>
</dbReference>
<protein>
    <submittedName>
        <fullName evidence="1">Uncharacterized protein</fullName>
    </submittedName>
</protein>
<name>A0A444Z3S6_ARAHY</name>
<reference evidence="1 2" key="1">
    <citation type="submission" date="2019-01" db="EMBL/GenBank/DDBJ databases">
        <title>Sequencing of cultivated peanut Arachis hypogaea provides insights into genome evolution and oil improvement.</title>
        <authorList>
            <person name="Chen X."/>
        </authorList>
    </citation>
    <scope>NUCLEOTIDE SEQUENCE [LARGE SCALE GENOMIC DNA]</scope>
    <source>
        <strain evidence="2">cv. Fuhuasheng</strain>
        <tissue evidence="1">Leaves</tissue>
    </source>
</reference>
<proteinExistence type="predicted"/>
<gene>
    <name evidence="1" type="ORF">Ahy_B05g076668</name>
</gene>
<dbReference type="AlphaFoldDB" id="A0A444Z3S6"/>
<comment type="caution">
    <text evidence="1">The sequence shown here is derived from an EMBL/GenBank/DDBJ whole genome shotgun (WGS) entry which is preliminary data.</text>
</comment>
<accession>A0A444Z3S6</accession>
<evidence type="ECO:0000313" key="1">
    <source>
        <dbReference type="EMBL" id="RYR08841.1"/>
    </source>
</evidence>
<keyword evidence="2" id="KW-1185">Reference proteome</keyword>
<organism evidence="1 2">
    <name type="scientific">Arachis hypogaea</name>
    <name type="common">Peanut</name>
    <dbReference type="NCBI Taxonomy" id="3818"/>
    <lineage>
        <taxon>Eukaryota</taxon>
        <taxon>Viridiplantae</taxon>
        <taxon>Streptophyta</taxon>
        <taxon>Embryophyta</taxon>
        <taxon>Tracheophyta</taxon>
        <taxon>Spermatophyta</taxon>
        <taxon>Magnoliopsida</taxon>
        <taxon>eudicotyledons</taxon>
        <taxon>Gunneridae</taxon>
        <taxon>Pentapetalae</taxon>
        <taxon>rosids</taxon>
        <taxon>fabids</taxon>
        <taxon>Fabales</taxon>
        <taxon>Fabaceae</taxon>
        <taxon>Papilionoideae</taxon>
        <taxon>50 kb inversion clade</taxon>
        <taxon>dalbergioids sensu lato</taxon>
        <taxon>Dalbergieae</taxon>
        <taxon>Pterocarpus clade</taxon>
        <taxon>Arachis</taxon>
    </lineage>
</organism>